<dbReference type="InterPro" id="IPR045237">
    <property type="entry name" value="COPS7/eIF3m"/>
</dbReference>
<dbReference type="Proteomes" id="UP001291623">
    <property type="component" value="Unassembled WGS sequence"/>
</dbReference>
<dbReference type="AlphaFoldDB" id="A0AAE1VEQ9"/>
<gene>
    <name evidence="1" type="ORF">RND71_020933</name>
</gene>
<sequence>MKIPWFTTEMPWANACSDIAEPHVNRLCVEAKELMIEGRLLDLKWITSSRNGILESRIKDHLETFLDEDSYTINEAKEDVACTSIYFVTPGVFQCNLDMPATAQLEKDAKYALVYQLLKIFLTQKLEAYLDFQAANSALLESYMNIV</sequence>
<reference evidence="1" key="1">
    <citation type="submission" date="2023-12" db="EMBL/GenBank/DDBJ databases">
        <title>Genome assembly of Anisodus tanguticus.</title>
        <authorList>
            <person name="Wang Y.-J."/>
        </authorList>
    </citation>
    <scope>NUCLEOTIDE SEQUENCE</scope>
    <source>
        <strain evidence="1">KB-2021</strain>
        <tissue evidence="1">Leaf</tissue>
    </source>
</reference>
<comment type="caution">
    <text evidence="1">The sequence shown here is derived from an EMBL/GenBank/DDBJ whole genome shotgun (WGS) entry which is preliminary data.</text>
</comment>
<dbReference type="EMBL" id="JAVYJV010000011">
    <property type="protein sequence ID" value="KAK4358704.1"/>
    <property type="molecule type" value="Genomic_DNA"/>
</dbReference>
<evidence type="ECO:0000313" key="1">
    <source>
        <dbReference type="EMBL" id="KAK4358704.1"/>
    </source>
</evidence>
<protein>
    <submittedName>
        <fullName evidence="1">Uncharacterized protein</fullName>
    </submittedName>
</protein>
<evidence type="ECO:0000313" key="2">
    <source>
        <dbReference type="Proteomes" id="UP001291623"/>
    </source>
</evidence>
<organism evidence="1 2">
    <name type="scientific">Anisodus tanguticus</name>
    <dbReference type="NCBI Taxonomy" id="243964"/>
    <lineage>
        <taxon>Eukaryota</taxon>
        <taxon>Viridiplantae</taxon>
        <taxon>Streptophyta</taxon>
        <taxon>Embryophyta</taxon>
        <taxon>Tracheophyta</taxon>
        <taxon>Spermatophyta</taxon>
        <taxon>Magnoliopsida</taxon>
        <taxon>eudicotyledons</taxon>
        <taxon>Gunneridae</taxon>
        <taxon>Pentapetalae</taxon>
        <taxon>asterids</taxon>
        <taxon>lamiids</taxon>
        <taxon>Solanales</taxon>
        <taxon>Solanaceae</taxon>
        <taxon>Solanoideae</taxon>
        <taxon>Hyoscyameae</taxon>
        <taxon>Anisodus</taxon>
    </lineage>
</organism>
<accession>A0AAE1VEQ9</accession>
<dbReference type="GO" id="GO:0005852">
    <property type="term" value="C:eukaryotic translation initiation factor 3 complex"/>
    <property type="evidence" value="ECO:0007669"/>
    <property type="project" value="TreeGrafter"/>
</dbReference>
<dbReference type="PANTHER" id="PTHR15350:SF2">
    <property type="entry name" value="EUKARYOTIC TRANSLATION INITIATION FACTOR 3 SUBUNIT M"/>
    <property type="match status" value="1"/>
</dbReference>
<name>A0AAE1VEQ9_9SOLA</name>
<dbReference type="GO" id="GO:0002183">
    <property type="term" value="P:cytoplasmic translational initiation"/>
    <property type="evidence" value="ECO:0007669"/>
    <property type="project" value="TreeGrafter"/>
</dbReference>
<dbReference type="PANTHER" id="PTHR15350">
    <property type="entry name" value="COP9 SIGNALOSOME COMPLEX SUBUNIT 7/DENDRITIC CELL PROTEIN GA17"/>
    <property type="match status" value="1"/>
</dbReference>
<proteinExistence type="predicted"/>
<keyword evidence="2" id="KW-1185">Reference proteome</keyword>